<evidence type="ECO:0000256" key="3">
    <source>
        <dbReference type="SAM" id="Coils"/>
    </source>
</evidence>
<feature type="compositionally biased region" description="Polar residues" evidence="4">
    <location>
        <begin position="67"/>
        <end position="87"/>
    </location>
</feature>
<evidence type="ECO:0000313" key="6">
    <source>
        <dbReference type="Proteomes" id="UP000728032"/>
    </source>
</evidence>
<dbReference type="AlphaFoldDB" id="A0A7R9QVN3"/>
<dbReference type="OrthoDB" id="5984572at2759"/>
<evidence type="ECO:0000256" key="1">
    <source>
        <dbReference type="ARBA" id="ARBA00008942"/>
    </source>
</evidence>
<evidence type="ECO:0000256" key="2">
    <source>
        <dbReference type="ARBA" id="ARBA00019581"/>
    </source>
</evidence>
<gene>
    <name evidence="5" type="ORF">ONB1V03_LOCUS16708</name>
</gene>
<sequence length="194" mass="21754">MSATNDEEVDHSVDHHNHDMRPNVSLNAIITPGEASESEEDDEYQEPIERQMSFGDHSVSRHRKISEMSQSQRSTLSDDNSSIGDSNKYNSLLHKKLREKNEQLKRELSALASGPYLMATKEVGNITKQLIQSQKMVQNVSASLRKVSKELVSLEETIAAIKNDKNILLNEFVVNSSVESTESEPNVTNDSQNI</sequence>
<evidence type="ECO:0000313" key="5">
    <source>
        <dbReference type="EMBL" id="CAD7660138.1"/>
    </source>
</evidence>
<reference evidence="5" key="1">
    <citation type="submission" date="2020-11" db="EMBL/GenBank/DDBJ databases">
        <authorList>
            <person name="Tran Van P."/>
        </authorList>
    </citation>
    <scope>NUCLEOTIDE SEQUENCE</scope>
</reference>
<dbReference type="EMBL" id="OC934199">
    <property type="protein sequence ID" value="CAD7660138.1"/>
    <property type="molecule type" value="Genomic_DNA"/>
</dbReference>
<name>A0A7R9QVN3_9ACAR</name>
<keyword evidence="3" id="KW-0175">Coiled coil</keyword>
<dbReference type="EMBL" id="CAJPVJ010019374">
    <property type="protein sequence ID" value="CAG2177276.1"/>
    <property type="molecule type" value="Genomic_DNA"/>
</dbReference>
<feature type="compositionally biased region" description="Basic and acidic residues" evidence="4">
    <location>
        <begin position="10"/>
        <end position="21"/>
    </location>
</feature>
<proteinExistence type="inferred from homology"/>
<comment type="similarity">
    <text evidence="1">Belongs to the BLOC1S3 family.</text>
</comment>
<feature type="compositionally biased region" description="Acidic residues" evidence="4">
    <location>
        <begin position="36"/>
        <end position="46"/>
    </location>
</feature>
<keyword evidence="6" id="KW-1185">Reference proteome</keyword>
<protein>
    <recommendedName>
        <fullName evidence="2">Biogenesis of lysosome-related organelles complex 1 subunit 3</fullName>
    </recommendedName>
</protein>
<feature type="region of interest" description="Disordered" evidence="4">
    <location>
        <begin position="1"/>
        <end position="87"/>
    </location>
</feature>
<evidence type="ECO:0000256" key="4">
    <source>
        <dbReference type="SAM" id="MobiDB-lite"/>
    </source>
</evidence>
<organism evidence="5">
    <name type="scientific">Oppiella nova</name>
    <dbReference type="NCBI Taxonomy" id="334625"/>
    <lineage>
        <taxon>Eukaryota</taxon>
        <taxon>Metazoa</taxon>
        <taxon>Ecdysozoa</taxon>
        <taxon>Arthropoda</taxon>
        <taxon>Chelicerata</taxon>
        <taxon>Arachnida</taxon>
        <taxon>Acari</taxon>
        <taxon>Acariformes</taxon>
        <taxon>Sarcoptiformes</taxon>
        <taxon>Oribatida</taxon>
        <taxon>Brachypylina</taxon>
        <taxon>Oppioidea</taxon>
        <taxon>Oppiidae</taxon>
        <taxon>Oppiella</taxon>
    </lineage>
</organism>
<dbReference type="GO" id="GO:0031083">
    <property type="term" value="C:BLOC-1 complex"/>
    <property type="evidence" value="ECO:0007669"/>
    <property type="project" value="TreeGrafter"/>
</dbReference>
<feature type="coiled-coil region" evidence="3">
    <location>
        <begin position="94"/>
        <end position="171"/>
    </location>
</feature>
<dbReference type="InterPro" id="IPR017245">
    <property type="entry name" value="BLOC-1_complex_su-3"/>
</dbReference>
<dbReference type="PANTHER" id="PTHR31974">
    <property type="entry name" value="BIOGENESIS OF LYSOSOME-RELATED ORGANELLES COMPLEX 1 SUBUNIT 3"/>
    <property type="match status" value="1"/>
</dbReference>
<accession>A0A7R9QVN3</accession>
<dbReference type="Pfam" id="PF15753">
    <property type="entry name" value="BLOC1S3"/>
    <property type="match status" value="1"/>
</dbReference>
<dbReference type="PANTHER" id="PTHR31974:SF2">
    <property type="entry name" value="BIOGENESIS OF LYSOSOME-RELATED ORGANELLES COMPLEX 1 SUBUNIT 3"/>
    <property type="match status" value="1"/>
</dbReference>
<dbReference type="Proteomes" id="UP000728032">
    <property type="component" value="Unassembled WGS sequence"/>
</dbReference>